<keyword evidence="4" id="KW-0560">Oxidoreductase</keyword>
<evidence type="ECO:0000259" key="6">
    <source>
        <dbReference type="PROSITE" id="PS51387"/>
    </source>
</evidence>
<protein>
    <submittedName>
        <fullName evidence="7">Fad-binding domain-containing protein</fullName>
    </submittedName>
</protein>
<dbReference type="AlphaFoldDB" id="A0A8H7B5Z0"/>
<dbReference type="InterPro" id="IPR006094">
    <property type="entry name" value="Oxid_FAD_bind_N"/>
</dbReference>
<dbReference type="Gene3D" id="3.40.462.20">
    <property type="match status" value="1"/>
</dbReference>
<keyword evidence="8" id="KW-1185">Reference proteome</keyword>
<gene>
    <name evidence="7" type="ORF">GT037_006448</name>
</gene>
<proteinExistence type="inferred from homology"/>
<feature type="signal peptide" evidence="5">
    <location>
        <begin position="1"/>
        <end position="20"/>
    </location>
</feature>
<dbReference type="InterPro" id="IPR016167">
    <property type="entry name" value="FAD-bd_PCMH_sub1"/>
</dbReference>
<dbReference type="PANTHER" id="PTHR42973">
    <property type="entry name" value="BINDING OXIDOREDUCTASE, PUTATIVE (AFU_ORTHOLOGUE AFUA_1G17690)-RELATED"/>
    <property type="match status" value="1"/>
</dbReference>
<dbReference type="Gene3D" id="3.30.43.10">
    <property type="entry name" value="Uridine Diphospho-n-acetylenolpyruvylglucosamine Reductase, domain 2"/>
    <property type="match status" value="1"/>
</dbReference>
<dbReference type="InterPro" id="IPR016166">
    <property type="entry name" value="FAD-bd_PCMH"/>
</dbReference>
<organism evidence="7 8">
    <name type="scientific">Alternaria burnsii</name>
    <dbReference type="NCBI Taxonomy" id="1187904"/>
    <lineage>
        <taxon>Eukaryota</taxon>
        <taxon>Fungi</taxon>
        <taxon>Dikarya</taxon>
        <taxon>Ascomycota</taxon>
        <taxon>Pezizomycotina</taxon>
        <taxon>Dothideomycetes</taxon>
        <taxon>Pleosporomycetidae</taxon>
        <taxon>Pleosporales</taxon>
        <taxon>Pleosporineae</taxon>
        <taxon>Pleosporaceae</taxon>
        <taxon>Alternaria</taxon>
        <taxon>Alternaria sect. Alternaria</taxon>
    </lineage>
</organism>
<dbReference type="InterPro" id="IPR016169">
    <property type="entry name" value="FAD-bd_PCMH_sub2"/>
</dbReference>
<dbReference type="InterPro" id="IPR036318">
    <property type="entry name" value="FAD-bd_PCMH-like_sf"/>
</dbReference>
<feature type="domain" description="FAD-binding PCMH-type" evidence="6">
    <location>
        <begin position="90"/>
        <end position="261"/>
    </location>
</feature>
<keyword evidence="5" id="KW-0732">Signal</keyword>
<dbReference type="SUPFAM" id="SSF56176">
    <property type="entry name" value="FAD-binding/transporter-associated domain-like"/>
    <property type="match status" value="1"/>
</dbReference>
<comment type="similarity">
    <text evidence="1">Belongs to the oxygen-dependent FAD-linked oxidoreductase family.</text>
</comment>
<reference evidence="7" key="1">
    <citation type="submission" date="2020-01" db="EMBL/GenBank/DDBJ databases">
        <authorList>
            <person name="Feng Z.H.Z."/>
        </authorList>
    </citation>
    <scope>NUCLEOTIDE SEQUENCE</scope>
    <source>
        <strain evidence="7">CBS107.38</strain>
    </source>
</reference>
<reference evidence="7" key="2">
    <citation type="submission" date="2020-08" db="EMBL/GenBank/DDBJ databases">
        <title>Draft Genome Sequence of Cumin Blight Pathogen Alternaria burnsii.</title>
        <authorList>
            <person name="Feng Z."/>
        </authorList>
    </citation>
    <scope>NUCLEOTIDE SEQUENCE</scope>
    <source>
        <strain evidence="7">CBS107.38</strain>
    </source>
</reference>
<name>A0A8H7B5Z0_9PLEO</name>
<dbReference type="PROSITE" id="PS51387">
    <property type="entry name" value="FAD_PCMH"/>
    <property type="match status" value="1"/>
</dbReference>
<keyword evidence="2" id="KW-0285">Flavoprotein</keyword>
<evidence type="ECO:0000313" key="8">
    <source>
        <dbReference type="Proteomes" id="UP000596902"/>
    </source>
</evidence>
<dbReference type="PANTHER" id="PTHR42973:SF34">
    <property type="entry name" value="FAD BINDING DOMAIN PROTEIN (AFU_ORTHOLOGUE AFUA_3G02770)"/>
    <property type="match status" value="1"/>
</dbReference>
<dbReference type="InterPro" id="IPR050416">
    <property type="entry name" value="FAD-linked_Oxidoreductase"/>
</dbReference>
<dbReference type="Proteomes" id="UP000596902">
    <property type="component" value="Unassembled WGS sequence"/>
</dbReference>
<sequence>MRLFEKIISGILIVGVGVLAQDTFEAPDFNVTNALIGNGVNVSAIPELANLVVRSSLSGCSIACDSLRVVFGKTKVASGQNAEYWSNQQLAVEPYCTFTPRATLEVSTLVLISRLTQCPFAVKSGGHAAFPDASSIQGGITVDLKDFTTRRLSDDEKTVAIGPGNRWIDVYHYLTPHNLTVVGGRAAHVGVGGLTLGGGISDLTNEYGLACDNVASYEVVTASGVIVNASLKAFSDLYWALRGGGNNFGIVTTFNYQTIVQPPMWGGMRIHDTSATPALITAFENAINNAEKDTKLAHVVSFTTYDTYQLAFTELEYFVPVNLANPPEIAKEYLSIPFMQDNTSNSTLEDLTPHRSNDMPSGFRTSTWSASFKASYDCKKCIAELIQEMTDYFFEIAPALPAVSVNIAFQAFSKPALEAMQKNGGNALGLYPEDGPFFHVLVYMAWNETSDDTTMMKAAEDYIQVSKTMAKDLGVDNDYCYMPYSSGYQPVVAGYGAENMARLQAISNKYDPTQVFQSLQPGYFKLHGKAPLGASV</sequence>
<evidence type="ECO:0000256" key="5">
    <source>
        <dbReference type="SAM" id="SignalP"/>
    </source>
</evidence>
<feature type="chain" id="PRO_5034673913" evidence="5">
    <location>
        <begin position="21"/>
        <end position="536"/>
    </location>
</feature>
<dbReference type="GeneID" id="62204673"/>
<evidence type="ECO:0000313" key="7">
    <source>
        <dbReference type="EMBL" id="KAF7675729.1"/>
    </source>
</evidence>
<evidence type="ECO:0000256" key="3">
    <source>
        <dbReference type="ARBA" id="ARBA00022827"/>
    </source>
</evidence>
<dbReference type="Gene3D" id="3.30.465.10">
    <property type="match status" value="1"/>
</dbReference>
<dbReference type="GO" id="GO:0071949">
    <property type="term" value="F:FAD binding"/>
    <property type="evidence" value="ECO:0007669"/>
    <property type="project" value="InterPro"/>
</dbReference>
<dbReference type="Pfam" id="PF01565">
    <property type="entry name" value="FAD_binding_4"/>
    <property type="match status" value="1"/>
</dbReference>
<evidence type="ECO:0000256" key="1">
    <source>
        <dbReference type="ARBA" id="ARBA00005466"/>
    </source>
</evidence>
<evidence type="ECO:0000256" key="2">
    <source>
        <dbReference type="ARBA" id="ARBA00022630"/>
    </source>
</evidence>
<dbReference type="EMBL" id="JAAABM010000008">
    <property type="protein sequence ID" value="KAF7675729.1"/>
    <property type="molecule type" value="Genomic_DNA"/>
</dbReference>
<keyword evidence="3" id="KW-0274">FAD</keyword>
<comment type="caution">
    <text evidence="7">The sequence shown here is derived from an EMBL/GenBank/DDBJ whole genome shotgun (WGS) entry which is preliminary data.</text>
</comment>
<evidence type="ECO:0000256" key="4">
    <source>
        <dbReference type="ARBA" id="ARBA00023002"/>
    </source>
</evidence>
<accession>A0A8H7B5Z0</accession>
<dbReference type="GO" id="GO:0016491">
    <property type="term" value="F:oxidoreductase activity"/>
    <property type="evidence" value="ECO:0007669"/>
    <property type="project" value="UniProtKB-KW"/>
</dbReference>
<dbReference type="RefSeq" id="XP_038785992.1">
    <property type="nucleotide sequence ID" value="XM_038931495.1"/>
</dbReference>